<name>A0A974BN82_XENLA</name>
<organism evidence="1">
    <name type="scientific">Xenopus laevis</name>
    <name type="common">African clawed frog</name>
    <dbReference type="NCBI Taxonomy" id="8355"/>
    <lineage>
        <taxon>Eukaryota</taxon>
        <taxon>Metazoa</taxon>
        <taxon>Chordata</taxon>
        <taxon>Craniata</taxon>
        <taxon>Vertebrata</taxon>
        <taxon>Euteleostomi</taxon>
        <taxon>Amphibia</taxon>
        <taxon>Batrachia</taxon>
        <taxon>Anura</taxon>
        <taxon>Pipoidea</taxon>
        <taxon>Pipidae</taxon>
        <taxon>Xenopodinae</taxon>
        <taxon>Xenopus</taxon>
        <taxon>Xenopus</taxon>
    </lineage>
</organism>
<dbReference type="EMBL" id="KV515917">
    <property type="protein sequence ID" value="OCT55229.1"/>
    <property type="molecule type" value="Genomic_DNA"/>
</dbReference>
<dbReference type="Proteomes" id="UP000694892">
    <property type="component" value="Unassembled WGS sequence"/>
</dbReference>
<accession>A0A974BN82</accession>
<dbReference type="AlphaFoldDB" id="A0A974BN82"/>
<evidence type="ECO:0000313" key="1">
    <source>
        <dbReference type="EMBL" id="OCT55229.1"/>
    </source>
</evidence>
<proteinExistence type="predicted"/>
<sequence>MMPCGRYNLESDHLCWYSKKKVYYGGENAVISSEMVTLHKAVQSGNNTHCYPIWLTNKNSCKCMLQ</sequence>
<protein>
    <submittedName>
        <fullName evidence="1">Uncharacterized protein</fullName>
    </submittedName>
</protein>
<reference evidence="1" key="1">
    <citation type="submission" date="2016-05" db="EMBL/GenBank/DDBJ databases">
        <title>WGS assembly of Xenopus laevis.</title>
        <authorList>
            <person name="Session A."/>
            <person name="Uno Y."/>
            <person name="Kwon T."/>
            <person name="Chapman J."/>
            <person name="Toyoda A."/>
            <person name="Takahashi S."/>
            <person name="Fukui A."/>
            <person name="Hikosaka A."/>
            <person name="Putnam N."/>
            <person name="Stites J."/>
            <person name="Van Heeringen S."/>
            <person name="Quigley I."/>
            <person name="Heinz S."/>
            <person name="Hellsten U."/>
            <person name="Lyons J."/>
            <person name="Suzuki A."/>
            <person name="Kondo M."/>
            <person name="Ogino H."/>
            <person name="Ochi H."/>
            <person name="Bogdanovic O."/>
            <person name="Lister R."/>
            <person name="Georgiou G."/>
            <person name="Paranjpe S."/>
            <person name="Van Kruijsbergen I."/>
            <person name="Mozaffari S."/>
            <person name="Shu S."/>
            <person name="Schmutz J."/>
            <person name="Jenkins J."/>
            <person name="Grimwood J."/>
            <person name="Carlson J."/>
            <person name="Mitros T."/>
            <person name="Simakov O."/>
            <person name="Heald R."/>
            <person name="Miller K."/>
            <person name="Haudenschild C."/>
            <person name="Kuroki Y."/>
            <person name="Tanaka T."/>
            <person name="Michiue T."/>
            <person name="Watanabe M."/>
            <person name="Kinoshita T."/>
            <person name="Ohta Y."/>
            <person name="Mawaribuchi S."/>
            <person name="Suzuki Y."/>
            <person name="Haramoto Y."/>
            <person name="Yamamoto T."/>
            <person name="Takagi C."/>
            <person name="Kitzman J."/>
            <person name="Shendure J."/>
            <person name="Nakayama T."/>
            <person name="Izutsu Y."/>
            <person name="Robert J."/>
            <person name="Dichmann D."/>
            <person name="Flajnik M."/>
            <person name="Houston D."/>
            <person name="Marcotte E."/>
            <person name="Wallingford J."/>
            <person name="Ito Y."/>
            <person name="Asashima M."/>
            <person name="Ueno N."/>
            <person name="Matsuda Y."/>
            <person name="Jan Veenstra G."/>
            <person name="Fujiyama A."/>
            <person name="Harland R."/>
            <person name="Taira M."/>
            <person name="Rokhsar D.S."/>
        </authorList>
    </citation>
    <scope>NUCLEOTIDE SEQUENCE</scope>
    <source>
        <strain evidence="1">J</strain>
        <tissue evidence="1">Blood</tissue>
    </source>
</reference>
<gene>
    <name evidence="1" type="ORF">XELAEV_18003715mg</name>
</gene>